<accession>A0A165XGB3</accession>
<evidence type="ECO:0000313" key="2">
    <source>
        <dbReference type="EMBL" id="KZP08517.1"/>
    </source>
</evidence>
<feature type="compositionally biased region" description="Basic residues" evidence="1">
    <location>
        <begin position="1"/>
        <end position="10"/>
    </location>
</feature>
<organism evidence="2 3">
    <name type="scientific">Athelia psychrophila</name>
    <dbReference type="NCBI Taxonomy" id="1759441"/>
    <lineage>
        <taxon>Eukaryota</taxon>
        <taxon>Fungi</taxon>
        <taxon>Dikarya</taxon>
        <taxon>Basidiomycota</taxon>
        <taxon>Agaricomycotina</taxon>
        <taxon>Agaricomycetes</taxon>
        <taxon>Agaricomycetidae</taxon>
        <taxon>Atheliales</taxon>
        <taxon>Atheliaceae</taxon>
        <taxon>Athelia</taxon>
    </lineage>
</organism>
<dbReference type="EMBL" id="KV417719">
    <property type="protein sequence ID" value="KZP08517.1"/>
    <property type="molecule type" value="Genomic_DNA"/>
</dbReference>
<evidence type="ECO:0000256" key="1">
    <source>
        <dbReference type="SAM" id="MobiDB-lite"/>
    </source>
</evidence>
<keyword evidence="3" id="KW-1185">Reference proteome</keyword>
<dbReference type="Proteomes" id="UP000076532">
    <property type="component" value="Unassembled WGS sequence"/>
</dbReference>
<dbReference type="AlphaFoldDB" id="A0A165XGB3"/>
<reference evidence="2 3" key="1">
    <citation type="journal article" date="2016" name="Mol. Biol. Evol.">
        <title>Comparative Genomics of Early-Diverging Mushroom-Forming Fungi Provides Insights into the Origins of Lignocellulose Decay Capabilities.</title>
        <authorList>
            <person name="Nagy L.G."/>
            <person name="Riley R."/>
            <person name="Tritt A."/>
            <person name="Adam C."/>
            <person name="Daum C."/>
            <person name="Floudas D."/>
            <person name="Sun H."/>
            <person name="Yadav J.S."/>
            <person name="Pangilinan J."/>
            <person name="Larsson K.H."/>
            <person name="Matsuura K."/>
            <person name="Barry K."/>
            <person name="Labutti K."/>
            <person name="Kuo R."/>
            <person name="Ohm R.A."/>
            <person name="Bhattacharya S.S."/>
            <person name="Shirouzu T."/>
            <person name="Yoshinaga Y."/>
            <person name="Martin F.M."/>
            <person name="Grigoriev I.V."/>
            <person name="Hibbett D.S."/>
        </authorList>
    </citation>
    <scope>NUCLEOTIDE SEQUENCE [LARGE SCALE GENOMIC DNA]</scope>
    <source>
        <strain evidence="2 3">CBS 109695</strain>
    </source>
</reference>
<protein>
    <submittedName>
        <fullName evidence="2">Uncharacterized protein</fullName>
    </submittedName>
</protein>
<evidence type="ECO:0000313" key="3">
    <source>
        <dbReference type="Proteomes" id="UP000076532"/>
    </source>
</evidence>
<sequence length="64" mass="6653">MSPPPKRGRTTHGSERHPTQHLCSRFLPLSASLSGSSTGVAFTVAAPESASAATSITRLAFSSR</sequence>
<proteinExistence type="predicted"/>
<name>A0A165XGB3_9AGAM</name>
<feature type="region of interest" description="Disordered" evidence="1">
    <location>
        <begin position="1"/>
        <end position="20"/>
    </location>
</feature>
<gene>
    <name evidence="2" type="ORF">FIBSPDRAFT_874435</name>
</gene>